<sequence length="298" mass="33732">MIIRSLARRSHAFQCLAPAARCRAAPPALFARSLHNVATLDNHVELQTSGIPGLLTAKGFDTAYLQYQKLITDELNYMTSGMTLENLDAKSLTIETARDPARAYIFNLASMAFNNHFFFKNINTNRDITSTPPADLVHEINNHFVSMDTFKETFLGTADAMFGPGFVWLVQLNDTVRKELRILSTYAAGSPLSGAHYRRQETDMNTQNPDSYRSLNPVGAFGKAAHVEQQPKKPLGGVELTPLLCVNTWEHVWLHDYGIRGKSQYLEAWWDRVDWNRVNDMRSISTPQKKSEQMKFAY</sequence>
<evidence type="ECO:0000256" key="1">
    <source>
        <dbReference type="ARBA" id="ARBA00037226"/>
    </source>
</evidence>
<dbReference type="AlphaFoldDB" id="A0A6A6SEW6"/>
<accession>A0A6A6SEW6</accession>
<feature type="domain" description="Manganese/iron superoxide dismutase C-terminal" evidence="2">
    <location>
        <begin position="234"/>
        <end position="280"/>
    </location>
</feature>
<dbReference type="GO" id="GO:0046872">
    <property type="term" value="F:metal ion binding"/>
    <property type="evidence" value="ECO:0007669"/>
    <property type="project" value="InterPro"/>
</dbReference>
<evidence type="ECO:0000259" key="2">
    <source>
        <dbReference type="Pfam" id="PF02777"/>
    </source>
</evidence>
<evidence type="ECO:0000313" key="4">
    <source>
        <dbReference type="Proteomes" id="UP000799753"/>
    </source>
</evidence>
<comment type="function">
    <text evidence="1">Component of the mitochondrial ribosome (mitoribosome), a dedicated translation machinery responsible for the synthesis of mitochondrial genome-encoded proteins, including at least some of the essential transmembrane subunits of the mitochondrial respiratory chain. The mitoribosomes are attached to the mitochondrial inner membrane and translation products are cotranslationally integrated into the membrane.</text>
</comment>
<dbReference type="PANTHER" id="PTHR43595:SF2">
    <property type="entry name" value="SMALL RIBOSOMAL SUBUNIT PROTEIN MS42"/>
    <property type="match status" value="1"/>
</dbReference>
<dbReference type="PANTHER" id="PTHR43595">
    <property type="entry name" value="37S RIBOSOMAL PROTEIN S26, MITOCHONDRIAL"/>
    <property type="match status" value="1"/>
</dbReference>
<protein>
    <submittedName>
        <fullName evidence="3">Fe superoxide dismutase-like protein</fullName>
    </submittedName>
</protein>
<dbReference type="InterPro" id="IPR036314">
    <property type="entry name" value="SOD_C_sf"/>
</dbReference>
<dbReference type="Gene3D" id="3.55.40.20">
    <property type="entry name" value="Iron/manganese superoxide dismutase, C-terminal domain"/>
    <property type="match status" value="1"/>
</dbReference>
<dbReference type="GO" id="GO:0005737">
    <property type="term" value="C:cytoplasm"/>
    <property type="evidence" value="ECO:0007669"/>
    <property type="project" value="TreeGrafter"/>
</dbReference>
<gene>
    <name evidence="3" type="ORF">P280DRAFT_465566</name>
</gene>
<dbReference type="InterPro" id="IPR019832">
    <property type="entry name" value="Mn/Fe_SOD_C"/>
</dbReference>
<dbReference type="EMBL" id="MU006777">
    <property type="protein sequence ID" value="KAF2645812.1"/>
    <property type="molecule type" value="Genomic_DNA"/>
</dbReference>
<dbReference type="OrthoDB" id="275227at2759"/>
<dbReference type="GO" id="GO:0004784">
    <property type="term" value="F:superoxide dismutase activity"/>
    <property type="evidence" value="ECO:0007669"/>
    <property type="project" value="InterPro"/>
</dbReference>
<dbReference type="Proteomes" id="UP000799753">
    <property type="component" value="Unassembled WGS sequence"/>
</dbReference>
<dbReference type="InterPro" id="IPR036324">
    <property type="entry name" value="Mn/Fe_SOD_N_sf"/>
</dbReference>
<organism evidence="3 4">
    <name type="scientific">Massarina eburnea CBS 473.64</name>
    <dbReference type="NCBI Taxonomy" id="1395130"/>
    <lineage>
        <taxon>Eukaryota</taxon>
        <taxon>Fungi</taxon>
        <taxon>Dikarya</taxon>
        <taxon>Ascomycota</taxon>
        <taxon>Pezizomycotina</taxon>
        <taxon>Dothideomycetes</taxon>
        <taxon>Pleosporomycetidae</taxon>
        <taxon>Pleosporales</taxon>
        <taxon>Massarineae</taxon>
        <taxon>Massarinaceae</taxon>
        <taxon>Massarina</taxon>
    </lineage>
</organism>
<dbReference type="Pfam" id="PF02777">
    <property type="entry name" value="Sod_Fe_C"/>
    <property type="match status" value="2"/>
</dbReference>
<keyword evidence="4" id="KW-1185">Reference proteome</keyword>
<feature type="domain" description="Manganese/iron superoxide dismutase C-terminal" evidence="2">
    <location>
        <begin position="134"/>
        <end position="193"/>
    </location>
</feature>
<evidence type="ECO:0000313" key="3">
    <source>
        <dbReference type="EMBL" id="KAF2645812.1"/>
    </source>
</evidence>
<dbReference type="SUPFAM" id="SSF46609">
    <property type="entry name" value="Fe,Mn superoxide dismutase (SOD), N-terminal domain"/>
    <property type="match status" value="1"/>
</dbReference>
<dbReference type="SUPFAM" id="SSF54719">
    <property type="entry name" value="Fe,Mn superoxide dismutase (SOD), C-terminal domain"/>
    <property type="match status" value="1"/>
</dbReference>
<reference evidence="3" key="1">
    <citation type="journal article" date="2020" name="Stud. Mycol.">
        <title>101 Dothideomycetes genomes: a test case for predicting lifestyles and emergence of pathogens.</title>
        <authorList>
            <person name="Haridas S."/>
            <person name="Albert R."/>
            <person name="Binder M."/>
            <person name="Bloem J."/>
            <person name="Labutti K."/>
            <person name="Salamov A."/>
            <person name="Andreopoulos B."/>
            <person name="Baker S."/>
            <person name="Barry K."/>
            <person name="Bills G."/>
            <person name="Bluhm B."/>
            <person name="Cannon C."/>
            <person name="Castanera R."/>
            <person name="Culley D."/>
            <person name="Daum C."/>
            <person name="Ezra D."/>
            <person name="Gonzalez J."/>
            <person name="Henrissat B."/>
            <person name="Kuo A."/>
            <person name="Liang C."/>
            <person name="Lipzen A."/>
            <person name="Lutzoni F."/>
            <person name="Magnuson J."/>
            <person name="Mondo S."/>
            <person name="Nolan M."/>
            <person name="Ohm R."/>
            <person name="Pangilinan J."/>
            <person name="Park H.-J."/>
            <person name="Ramirez L."/>
            <person name="Alfaro M."/>
            <person name="Sun H."/>
            <person name="Tritt A."/>
            <person name="Yoshinaga Y."/>
            <person name="Zwiers L.-H."/>
            <person name="Turgeon B."/>
            <person name="Goodwin S."/>
            <person name="Spatafora J."/>
            <person name="Crous P."/>
            <person name="Grigoriev I."/>
        </authorList>
    </citation>
    <scope>NUCLEOTIDE SEQUENCE</scope>
    <source>
        <strain evidence="3">CBS 473.64</strain>
    </source>
</reference>
<proteinExistence type="predicted"/>
<name>A0A6A6SEW6_9PLEO</name>